<name>A0ABW4KNP0_9BURK</name>
<comment type="caution">
    <text evidence="1">The sequence shown here is derived from an EMBL/GenBank/DDBJ whole genome shotgun (WGS) entry which is preliminary data.</text>
</comment>
<protein>
    <recommendedName>
        <fullName evidence="3">Entry exclusion lipoprotein TrbK</fullName>
    </recommendedName>
</protein>
<evidence type="ECO:0008006" key="3">
    <source>
        <dbReference type="Google" id="ProtNLM"/>
    </source>
</evidence>
<dbReference type="RefSeq" id="WP_187265699.1">
    <property type="nucleotide sequence ID" value="NZ_JBHUEJ010000008.1"/>
</dbReference>
<dbReference type="EMBL" id="JBHUEJ010000008">
    <property type="protein sequence ID" value="MFD1709727.1"/>
    <property type="molecule type" value="Genomic_DNA"/>
</dbReference>
<reference evidence="2" key="1">
    <citation type="journal article" date="2019" name="Int. J. Syst. Evol. Microbiol.">
        <title>The Global Catalogue of Microorganisms (GCM) 10K type strain sequencing project: providing services to taxonomists for standard genome sequencing and annotation.</title>
        <authorList>
            <consortium name="The Broad Institute Genomics Platform"/>
            <consortium name="The Broad Institute Genome Sequencing Center for Infectious Disease"/>
            <person name="Wu L."/>
            <person name="Ma J."/>
        </authorList>
    </citation>
    <scope>NUCLEOTIDE SEQUENCE [LARGE SCALE GENOMIC DNA]</scope>
    <source>
        <strain evidence="2">LMG 29247</strain>
    </source>
</reference>
<gene>
    <name evidence="1" type="ORF">ACFSF0_03860</name>
</gene>
<dbReference type="Proteomes" id="UP001597304">
    <property type="component" value="Unassembled WGS sequence"/>
</dbReference>
<keyword evidence="2" id="KW-1185">Reference proteome</keyword>
<proteinExistence type="predicted"/>
<evidence type="ECO:0000313" key="2">
    <source>
        <dbReference type="Proteomes" id="UP001597304"/>
    </source>
</evidence>
<sequence>MNWILTMVLVTTGATYDVPMPTQAKCEALAKTINAKDKAYHAECKEQK</sequence>
<evidence type="ECO:0000313" key="1">
    <source>
        <dbReference type="EMBL" id="MFD1709727.1"/>
    </source>
</evidence>
<accession>A0ABW4KNP0</accession>
<organism evidence="1 2">
    <name type="scientific">Ottowia flava</name>
    <dbReference type="NCBI Taxonomy" id="2675430"/>
    <lineage>
        <taxon>Bacteria</taxon>
        <taxon>Pseudomonadati</taxon>
        <taxon>Pseudomonadota</taxon>
        <taxon>Betaproteobacteria</taxon>
        <taxon>Burkholderiales</taxon>
        <taxon>Comamonadaceae</taxon>
        <taxon>Ottowia</taxon>
    </lineage>
</organism>